<dbReference type="Pfam" id="PF01609">
    <property type="entry name" value="DDE_Tnp_1"/>
    <property type="match status" value="1"/>
</dbReference>
<dbReference type="AlphaFoldDB" id="L0E095"/>
<evidence type="ECO:0000313" key="5">
    <source>
        <dbReference type="Proteomes" id="UP000010809"/>
    </source>
</evidence>
<reference evidence="4" key="1">
    <citation type="submission" date="2015-12" db="EMBL/GenBank/DDBJ databases">
        <authorList>
            <person name="Tikhonova T.V."/>
            <person name="Pavlov A.R."/>
            <person name="Beletsky A.V."/>
            <person name="Mardanov A.V."/>
            <person name="Sorokin D.Y."/>
            <person name="Ravin N.V."/>
            <person name="Popov V.O."/>
        </authorList>
    </citation>
    <scope>NUCLEOTIDE SEQUENCE</scope>
    <source>
        <strain evidence="4">DSM 14787</strain>
    </source>
</reference>
<dbReference type="InterPro" id="IPR002559">
    <property type="entry name" value="Transposase_11"/>
</dbReference>
<gene>
    <name evidence="4" type="ordered locus">TVNIR_2408</name>
</gene>
<dbReference type="NCBIfam" id="NF033551">
    <property type="entry name" value="transpos_IS1182"/>
    <property type="match status" value="1"/>
</dbReference>
<dbReference type="GO" id="GO:0003677">
    <property type="term" value="F:DNA binding"/>
    <property type="evidence" value="ECO:0007669"/>
    <property type="project" value="InterPro"/>
</dbReference>
<protein>
    <submittedName>
        <fullName evidence="4">ISPsy6, transposase</fullName>
    </submittedName>
</protein>
<keyword evidence="5" id="KW-1185">Reference proteome</keyword>
<name>L0E095_THIND</name>
<dbReference type="EMBL" id="CP003989">
    <property type="protein sequence ID" value="AGA34051.1"/>
    <property type="molecule type" value="Genomic_DNA"/>
</dbReference>
<proteinExistence type="predicted"/>
<dbReference type="HOGENOM" id="CLU_021293_12_3_6"/>
<dbReference type="GO" id="GO:0006313">
    <property type="term" value="P:DNA transposition"/>
    <property type="evidence" value="ECO:0007669"/>
    <property type="project" value="InterPro"/>
</dbReference>
<accession>L0E095</accession>
<dbReference type="STRING" id="1255043.TVNIR_2408"/>
<dbReference type="InterPro" id="IPR047629">
    <property type="entry name" value="IS1182_transpos"/>
</dbReference>
<dbReference type="Proteomes" id="UP000010809">
    <property type="component" value="Chromosome"/>
</dbReference>
<feature type="domain" description="Transposase IS4-like" evidence="2">
    <location>
        <begin position="267"/>
        <end position="508"/>
    </location>
</feature>
<feature type="region of interest" description="Disordered" evidence="1">
    <location>
        <begin position="1"/>
        <end position="47"/>
    </location>
</feature>
<dbReference type="GO" id="GO:0004803">
    <property type="term" value="F:transposase activity"/>
    <property type="evidence" value="ECO:0007669"/>
    <property type="project" value="InterPro"/>
</dbReference>
<evidence type="ECO:0000259" key="3">
    <source>
        <dbReference type="Pfam" id="PF05598"/>
    </source>
</evidence>
<dbReference type="Pfam" id="PF05598">
    <property type="entry name" value="DUF772"/>
    <property type="match status" value="1"/>
</dbReference>
<dbReference type="RefSeq" id="WP_015259169.1">
    <property type="nucleotide sequence ID" value="NC_019902.2"/>
</dbReference>
<feature type="domain" description="Transposase InsH N-terminal" evidence="3">
    <location>
        <begin position="58"/>
        <end position="151"/>
    </location>
</feature>
<organism evidence="4 5">
    <name type="scientific">Thioalkalivibrio nitratireducens (strain DSM 14787 / UNIQEM 213 / ALEN2)</name>
    <dbReference type="NCBI Taxonomy" id="1255043"/>
    <lineage>
        <taxon>Bacteria</taxon>
        <taxon>Pseudomonadati</taxon>
        <taxon>Pseudomonadota</taxon>
        <taxon>Gammaproteobacteria</taxon>
        <taxon>Chromatiales</taxon>
        <taxon>Ectothiorhodospiraceae</taxon>
        <taxon>Thioalkalivibrio</taxon>
    </lineage>
</organism>
<evidence type="ECO:0000259" key="2">
    <source>
        <dbReference type="Pfam" id="PF01609"/>
    </source>
</evidence>
<feature type="region of interest" description="Disordered" evidence="1">
    <location>
        <begin position="258"/>
        <end position="277"/>
    </location>
</feature>
<evidence type="ECO:0000313" key="4">
    <source>
        <dbReference type="EMBL" id="AGA34051.1"/>
    </source>
</evidence>
<dbReference type="PANTHER" id="PTHR33408:SF2">
    <property type="entry name" value="TRANSPOSASE DDE DOMAIN-CONTAINING PROTEIN"/>
    <property type="match status" value="1"/>
</dbReference>
<evidence type="ECO:0000256" key="1">
    <source>
        <dbReference type="SAM" id="MobiDB-lite"/>
    </source>
</evidence>
<dbReference type="InterPro" id="IPR008490">
    <property type="entry name" value="Transposase_InsH_N"/>
</dbReference>
<sequence length="581" mass="64111">MLSEPESAPPEALTLWPSPEDGGPPAAAGPEPRPPLPRSRRYKEGPSGEQPLLLPACVDDYVAANHPVRAIAAYVEMLDLERLGFRHAGGALTVGQPAYAPGDLLKLYLYGYQERVHSSRRLEAECRRNLEVMWLLNGLRPNYHTIADFRKNNAAALKAANREFVLLCRELGLISGTRVGVDGSFFHGNASAASVKTKKQLEAELAALEQDIDGYLAALERGDADAAAAEATTVSAQQLADLQARAQRRREQLEELARTGETQISRTDPDARRLSKNGQKVTGYNVQSVVDDQHHLILTHEVTNAGNDLGQLVPMAEQARQMLLDGQTTEAAQPLEVLADAGYFTESDIAACASRGIVPYVPVPEKTGAAERAGRLSAREFVYDAEQDRYRCPGGEALHPYGQPDTRNGVNYRRYRSRASVCQSCPLKAQCLPPAGKRREILRSEHAEAVERHRERMAAAPQVMRQRAALCEHPFGTLKRWLGWDHFLVRGFDKVRGEMAMIVHSYNFRRVLSILGVAAFIAYCQARGVARGFLAAWYGLLERLCQPFWGRDDPWPMAGTVSGSHRPRAAPFVPVRFTPAP</sequence>
<dbReference type="eggNOG" id="COG3666">
    <property type="taxonomic scope" value="Bacteria"/>
</dbReference>
<dbReference type="KEGG" id="tni:TVNIR_2408"/>
<dbReference type="PANTHER" id="PTHR33408">
    <property type="entry name" value="TRANSPOSASE"/>
    <property type="match status" value="1"/>
</dbReference>
<dbReference type="PATRIC" id="fig|1255043.3.peg.2429"/>
<feature type="compositionally biased region" description="Low complexity" evidence="1">
    <location>
        <begin position="17"/>
        <end position="30"/>
    </location>
</feature>